<dbReference type="Pfam" id="PF01963">
    <property type="entry name" value="TraB_PrgY_gumN"/>
    <property type="match status" value="1"/>
</dbReference>
<keyword evidence="2" id="KW-1185">Reference proteome</keyword>
<dbReference type="AlphaFoldDB" id="A0ABD1ZG02"/>
<accession>A0ABD1ZG02</accession>
<organism evidence="1 2">
    <name type="scientific">Riccia fluitans</name>
    <dbReference type="NCBI Taxonomy" id="41844"/>
    <lineage>
        <taxon>Eukaryota</taxon>
        <taxon>Viridiplantae</taxon>
        <taxon>Streptophyta</taxon>
        <taxon>Embryophyta</taxon>
        <taxon>Marchantiophyta</taxon>
        <taxon>Marchantiopsida</taxon>
        <taxon>Marchantiidae</taxon>
        <taxon>Marchantiales</taxon>
        <taxon>Ricciaceae</taxon>
        <taxon>Riccia</taxon>
    </lineage>
</organism>
<gene>
    <name evidence="1" type="ORF">R1flu_018500</name>
</gene>
<comment type="caution">
    <text evidence="1">The sequence shown here is derived from an EMBL/GenBank/DDBJ whole genome shotgun (WGS) entry which is preliminary data.</text>
</comment>
<evidence type="ECO:0000313" key="1">
    <source>
        <dbReference type="EMBL" id="KAL2650372.1"/>
    </source>
</evidence>
<protein>
    <recommendedName>
        <fullName evidence="3">TraB domain-containing protein</fullName>
    </recommendedName>
</protein>
<dbReference type="CDD" id="cd14726">
    <property type="entry name" value="TraB_PrgY-like"/>
    <property type="match status" value="1"/>
</dbReference>
<evidence type="ECO:0000313" key="2">
    <source>
        <dbReference type="Proteomes" id="UP001605036"/>
    </source>
</evidence>
<evidence type="ECO:0008006" key="3">
    <source>
        <dbReference type="Google" id="ProtNLM"/>
    </source>
</evidence>
<dbReference type="InterPro" id="IPR002816">
    <property type="entry name" value="TraB/PrgY/GumN_fam"/>
</dbReference>
<dbReference type="EMBL" id="JBHFFA010000001">
    <property type="protein sequence ID" value="KAL2650372.1"/>
    <property type="molecule type" value="Genomic_DNA"/>
</dbReference>
<reference evidence="1 2" key="1">
    <citation type="submission" date="2024-09" db="EMBL/GenBank/DDBJ databases">
        <title>Chromosome-scale assembly of Riccia fluitans.</title>
        <authorList>
            <person name="Paukszto L."/>
            <person name="Sawicki J."/>
            <person name="Karawczyk K."/>
            <person name="Piernik-Szablinska J."/>
            <person name="Szczecinska M."/>
            <person name="Mazdziarz M."/>
        </authorList>
    </citation>
    <scope>NUCLEOTIDE SEQUENCE [LARGE SCALE GENOMIC DNA]</scope>
    <source>
        <strain evidence="1">Rf_01</strain>
        <tissue evidence="1">Aerial parts of the thallus</tissue>
    </source>
</reference>
<dbReference type="PANTHER" id="PTHR21530">
    <property type="entry name" value="PHEROMONE SHUTDOWN PROTEIN"/>
    <property type="match status" value="1"/>
</dbReference>
<proteinExistence type="predicted"/>
<dbReference type="InterPro" id="IPR046345">
    <property type="entry name" value="TraB_PrgY-like"/>
</dbReference>
<dbReference type="Proteomes" id="UP001605036">
    <property type="component" value="Unassembled WGS sequence"/>
</dbReference>
<name>A0ABD1ZG02_9MARC</name>
<dbReference type="PANTHER" id="PTHR21530:SF0">
    <property type="entry name" value="TRAB FAMILY PROTEIN"/>
    <property type="match status" value="1"/>
</dbReference>
<sequence length="408" mass="44830">MAVVAAWGCTECLVASSTSCTRVELATPSTSLCRSQELRFKKRHRSSAVILSASRDIFSDERLTRACAIKRVQHPPPDYDFRGEVMEDTLLVVKSTYPELIDLVENGILVVLKRPQGYVERRSDGYMEPEMVFVVGTAHMSIVSASQVERVVRAVRPENVVVELCRSRAGIMFEDSPTNGPSVSVDGIEAEGAQKKKNLMSMSGDNFGAAMSRSLRLGGRSALALRLLLGGLSDKLSKSAGVATGVEFRAARKAAEEIGAQLVLGDRPIEVTLKRAWEALQWDEKLRLLRIFFQAMTSTKLEISEETLQQLKSDDVLSQMFAEMGVRLPSLLQPLIYERDMYLAWSLKRSKAVNGTSVVVGVAASSGLYLRIHSAGVPEKKELVICCPEPTLISNSIRSMDTIGQDMV</sequence>